<protein>
    <recommendedName>
        <fullName evidence="1">DUF7878 domain-containing protein</fullName>
    </recommendedName>
</protein>
<evidence type="ECO:0000259" key="1">
    <source>
        <dbReference type="Pfam" id="PF25297"/>
    </source>
</evidence>
<organism evidence="2 3">
    <name type="scientific">Streptomyces nondiastaticus</name>
    <dbReference type="NCBI Taxonomy" id="3154512"/>
    <lineage>
        <taxon>Bacteria</taxon>
        <taxon>Bacillati</taxon>
        <taxon>Actinomycetota</taxon>
        <taxon>Actinomycetes</taxon>
        <taxon>Kitasatosporales</taxon>
        <taxon>Streptomycetaceae</taxon>
        <taxon>Streptomyces</taxon>
    </lineage>
</organism>
<reference evidence="2 3" key="1">
    <citation type="submission" date="2024-10" db="EMBL/GenBank/DDBJ databases">
        <title>The Natural Products Discovery Center: Release of the First 8490 Sequenced Strains for Exploring Actinobacteria Biosynthetic Diversity.</title>
        <authorList>
            <person name="Kalkreuter E."/>
            <person name="Kautsar S.A."/>
            <person name="Yang D."/>
            <person name="Bader C.D."/>
            <person name="Teijaro C.N."/>
            <person name="Fluegel L."/>
            <person name="Davis C.M."/>
            <person name="Simpson J.R."/>
            <person name="Lauterbach L."/>
            <person name="Steele A.D."/>
            <person name="Gui C."/>
            <person name="Meng S."/>
            <person name="Li G."/>
            <person name="Viehrig K."/>
            <person name="Ye F."/>
            <person name="Su P."/>
            <person name="Kiefer A.F."/>
            <person name="Nichols A."/>
            <person name="Cepeda A.J."/>
            <person name="Yan W."/>
            <person name="Fan B."/>
            <person name="Jiang Y."/>
            <person name="Adhikari A."/>
            <person name="Zheng C.-J."/>
            <person name="Schuster L."/>
            <person name="Cowan T.M."/>
            <person name="Smanski M.J."/>
            <person name="Chevrette M.G."/>
            <person name="De Carvalho L.P.S."/>
            <person name="Shen B."/>
        </authorList>
    </citation>
    <scope>NUCLEOTIDE SEQUENCE [LARGE SCALE GENOMIC DNA]</scope>
    <source>
        <strain evidence="2 3">NPDC001650</strain>
    </source>
</reference>
<sequence length="145" mass="15661">MTLRLTCRDFAVPDLPRRGLAPQEIHPAMLLADIEAELTCWDGDEALWTEEQFPVAELAHSLALRLRSPDAGARDFALDSVSADPGLVRIARSEDGWSVGFLFAPGVWSAPVAWEDLVAAAGQFVHAVREGVASIGIDPAFLPEV</sequence>
<proteinExistence type="predicted"/>
<dbReference type="EMBL" id="JBIAUT010000007">
    <property type="protein sequence ID" value="MFF4218792.1"/>
    <property type="molecule type" value="Genomic_DNA"/>
</dbReference>
<keyword evidence="3" id="KW-1185">Reference proteome</keyword>
<dbReference type="InterPro" id="IPR057200">
    <property type="entry name" value="DUF7878"/>
</dbReference>
<comment type="caution">
    <text evidence="2">The sequence shown here is derived from an EMBL/GenBank/DDBJ whole genome shotgun (WGS) entry which is preliminary data.</text>
</comment>
<feature type="domain" description="DUF7878" evidence="1">
    <location>
        <begin position="29"/>
        <end position="130"/>
    </location>
</feature>
<gene>
    <name evidence="2" type="ORF">ACFYZM_21230</name>
</gene>
<dbReference type="RefSeq" id="WP_388629499.1">
    <property type="nucleotide sequence ID" value="NZ_JBIAUT010000007.1"/>
</dbReference>
<evidence type="ECO:0000313" key="2">
    <source>
        <dbReference type="EMBL" id="MFF4218792.1"/>
    </source>
</evidence>
<accession>A0ABW6U1T6</accession>
<name>A0ABW6U1T6_9ACTN</name>
<evidence type="ECO:0000313" key="3">
    <source>
        <dbReference type="Proteomes" id="UP001602123"/>
    </source>
</evidence>
<dbReference type="Proteomes" id="UP001602123">
    <property type="component" value="Unassembled WGS sequence"/>
</dbReference>
<dbReference type="Pfam" id="PF25297">
    <property type="entry name" value="DUF7878"/>
    <property type="match status" value="1"/>
</dbReference>